<evidence type="ECO:0000259" key="2">
    <source>
        <dbReference type="Pfam" id="PF02906"/>
    </source>
</evidence>
<accession>A0A1G2IXJ1</accession>
<comment type="caution">
    <text evidence="3">The sequence shown here is derived from an EMBL/GenBank/DDBJ whole genome shotgun (WGS) entry which is preliminary data.</text>
</comment>
<dbReference type="SUPFAM" id="SSF53920">
    <property type="entry name" value="Fe-only hydrogenase"/>
    <property type="match status" value="1"/>
</dbReference>
<gene>
    <name evidence="3" type="ORF">A2358_00360</name>
</gene>
<dbReference type="InterPro" id="IPR004108">
    <property type="entry name" value="Fe_hydrogenase_lsu_C"/>
</dbReference>
<dbReference type="AlphaFoldDB" id="A0A1G2IXJ1"/>
<dbReference type="Gene3D" id="3.40.950.10">
    <property type="entry name" value="Fe-only Hydrogenase (Larger Subunit), Chain L, domain 3"/>
    <property type="match status" value="1"/>
</dbReference>
<organism evidence="3 4">
    <name type="scientific">Candidatus Staskawiczbacteria bacterium RIFOXYB1_FULL_37_44</name>
    <dbReference type="NCBI Taxonomy" id="1802223"/>
    <lineage>
        <taxon>Bacteria</taxon>
        <taxon>Candidatus Staskawicziibacteriota</taxon>
    </lineage>
</organism>
<dbReference type="EMBL" id="MHPJ01000004">
    <property type="protein sequence ID" value="OGZ79403.1"/>
    <property type="molecule type" value="Genomic_DNA"/>
</dbReference>
<keyword evidence="1" id="KW-1133">Transmembrane helix</keyword>
<feature type="domain" description="Iron hydrogenase large subunit C-terminal" evidence="2">
    <location>
        <begin position="20"/>
        <end position="241"/>
    </location>
</feature>
<reference evidence="3 4" key="1">
    <citation type="journal article" date="2016" name="Nat. Commun.">
        <title>Thousands of microbial genomes shed light on interconnected biogeochemical processes in an aquifer system.</title>
        <authorList>
            <person name="Anantharaman K."/>
            <person name="Brown C.T."/>
            <person name="Hug L.A."/>
            <person name="Sharon I."/>
            <person name="Castelle C.J."/>
            <person name="Probst A.J."/>
            <person name="Thomas B.C."/>
            <person name="Singh A."/>
            <person name="Wilkins M.J."/>
            <person name="Karaoz U."/>
            <person name="Brodie E.L."/>
            <person name="Williams K.H."/>
            <person name="Hubbard S.S."/>
            <person name="Banfield J.F."/>
        </authorList>
    </citation>
    <scope>NUCLEOTIDE SEQUENCE [LARGE SCALE GENOMIC DNA]</scope>
</reference>
<name>A0A1G2IXJ1_9BACT</name>
<proteinExistence type="predicted"/>
<sequence length="262" mass="29411">MENLSPEAKQLIDLIDKKEKLVAMLAPSFVVVFEPMQVIGMLKRIGFKYVIEVARGAEETNKQLLALMKLHPDKRYITNPCPTVVRTIRNRFPQLIGYLAPIDSPMVATAKITAKKYPGFKKVFIGPCALKKLEAKEDYPELDILSITYKDLQDIFAAKNFTAEEKDKKAKFDISAEDTRLYPISGGLAQSSGVIKKFTDPEYDVISGPELVAKTLQEFLNKPELKVLDILNCDGGCINGPGIVSADSLDRRRQKVINYWKN</sequence>
<keyword evidence="1" id="KW-0472">Membrane</keyword>
<keyword evidence="1" id="KW-0812">Transmembrane</keyword>
<protein>
    <recommendedName>
        <fullName evidence="2">Iron hydrogenase large subunit C-terminal domain-containing protein</fullName>
    </recommendedName>
</protein>
<dbReference type="Proteomes" id="UP000178650">
    <property type="component" value="Unassembled WGS sequence"/>
</dbReference>
<dbReference type="STRING" id="1802223.A2358_00360"/>
<evidence type="ECO:0000313" key="3">
    <source>
        <dbReference type="EMBL" id="OGZ79403.1"/>
    </source>
</evidence>
<dbReference type="Pfam" id="PF02906">
    <property type="entry name" value="Fe_hyd_lg_C"/>
    <property type="match status" value="1"/>
</dbReference>
<feature type="transmembrane region" description="Helical" evidence="1">
    <location>
        <begin position="21"/>
        <end position="42"/>
    </location>
</feature>
<evidence type="ECO:0000313" key="4">
    <source>
        <dbReference type="Proteomes" id="UP000178650"/>
    </source>
</evidence>
<dbReference type="InterPro" id="IPR009016">
    <property type="entry name" value="Fe_hydrogenase"/>
</dbReference>
<evidence type="ECO:0000256" key="1">
    <source>
        <dbReference type="SAM" id="Phobius"/>
    </source>
</evidence>